<evidence type="ECO:0000259" key="1">
    <source>
        <dbReference type="Pfam" id="PF01408"/>
    </source>
</evidence>
<gene>
    <name evidence="2" type="ORF">METZ01_LOCUS208789</name>
</gene>
<reference evidence="2" key="1">
    <citation type="submission" date="2018-05" db="EMBL/GenBank/DDBJ databases">
        <authorList>
            <person name="Lanie J.A."/>
            <person name="Ng W.-L."/>
            <person name="Kazmierczak K.M."/>
            <person name="Andrzejewski T.M."/>
            <person name="Davidsen T.M."/>
            <person name="Wayne K.J."/>
            <person name="Tettelin H."/>
            <person name="Glass J.I."/>
            <person name="Rusch D."/>
            <person name="Podicherti R."/>
            <person name="Tsui H.-C.T."/>
            <person name="Winkler M.E."/>
        </authorList>
    </citation>
    <scope>NUCLEOTIDE SEQUENCE</scope>
</reference>
<dbReference type="InterPro" id="IPR050463">
    <property type="entry name" value="Gfo/Idh/MocA_oxidrdct_glycsds"/>
</dbReference>
<dbReference type="Gene3D" id="3.40.50.720">
    <property type="entry name" value="NAD(P)-binding Rossmann-like Domain"/>
    <property type="match status" value="1"/>
</dbReference>
<dbReference type="GO" id="GO:0000166">
    <property type="term" value="F:nucleotide binding"/>
    <property type="evidence" value="ECO:0007669"/>
    <property type="project" value="InterPro"/>
</dbReference>
<feature type="domain" description="Gfo/Idh/MocA-like oxidoreductase N-terminal" evidence="1">
    <location>
        <begin position="1"/>
        <end position="122"/>
    </location>
</feature>
<proteinExistence type="predicted"/>
<dbReference type="InterPro" id="IPR000683">
    <property type="entry name" value="Gfo/Idh/MocA-like_OxRdtase_N"/>
</dbReference>
<dbReference type="Gene3D" id="3.30.360.10">
    <property type="entry name" value="Dihydrodipicolinate Reductase, domain 2"/>
    <property type="match status" value="1"/>
</dbReference>
<dbReference type="PANTHER" id="PTHR43818:SF5">
    <property type="entry name" value="OXIDOREDUCTASE FAMILY PROTEIN"/>
    <property type="match status" value="1"/>
</dbReference>
<dbReference type="SUPFAM" id="SSF51735">
    <property type="entry name" value="NAD(P)-binding Rossmann-fold domains"/>
    <property type="match status" value="1"/>
</dbReference>
<dbReference type="Pfam" id="PF01408">
    <property type="entry name" value="GFO_IDH_MocA"/>
    <property type="match status" value="1"/>
</dbReference>
<evidence type="ECO:0000313" key="2">
    <source>
        <dbReference type="EMBL" id="SVB55935.1"/>
    </source>
</evidence>
<feature type="non-terminal residue" evidence="2">
    <location>
        <position position="1"/>
    </location>
</feature>
<organism evidence="2">
    <name type="scientific">marine metagenome</name>
    <dbReference type="NCBI Taxonomy" id="408172"/>
    <lineage>
        <taxon>unclassified sequences</taxon>
        <taxon>metagenomes</taxon>
        <taxon>ecological metagenomes</taxon>
    </lineage>
</organism>
<dbReference type="AlphaFoldDB" id="A0A382EZS1"/>
<dbReference type="EMBL" id="UINC01047096">
    <property type="protein sequence ID" value="SVB55935.1"/>
    <property type="molecule type" value="Genomic_DNA"/>
</dbReference>
<dbReference type="InterPro" id="IPR036291">
    <property type="entry name" value="NAD(P)-bd_dom_sf"/>
</dbReference>
<sequence>GFVGVGNQGFNTHVRQLKNNAAKHNIHVTTACDVFSEYRDRAQEFMGVKSDNIFSDHRKMLERRDIDAVVIATVDHWHAPVAIESMEADKHVLIEKPMTRYLSEGFDVYDTCKRTKRVMQIGAVFCIEEKWHKAAQLVRDGMIGPLVLGQSSYCRNSPKGEWNYTIDPKLTDASVDWKRWLGNTGTRPFNADHFFRWRKYNHYCCGILGDLLAHKIHPLMIASGNPEFPNRVACLGTKQITIDRDVPDNTQVLANFPSGYTLMVVGSTVNQQGLPEMLRGHHGTLYFGGDKVDLKPETPFGDEIDPETFSGLKPSGADFVAEHADWFNVIRNGGETKGNIDLSMRAQVVISLAEMSERMSLTLLFDEKSRKITTGTGQEVQPLNYPA</sequence>
<accession>A0A382EZS1</accession>
<protein>
    <recommendedName>
        <fullName evidence="1">Gfo/Idh/MocA-like oxidoreductase N-terminal domain-containing protein</fullName>
    </recommendedName>
</protein>
<dbReference type="SUPFAM" id="SSF55347">
    <property type="entry name" value="Glyceraldehyde-3-phosphate dehydrogenase-like, C-terminal domain"/>
    <property type="match status" value="1"/>
</dbReference>
<name>A0A382EZS1_9ZZZZ</name>
<dbReference type="PANTHER" id="PTHR43818">
    <property type="entry name" value="BCDNA.GH03377"/>
    <property type="match status" value="1"/>
</dbReference>